<dbReference type="InterPro" id="IPR002938">
    <property type="entry name" value="FAD-bd"/>
</dbReference>
<dbReference type="AlphaFoldDB" id="A0A2H0UA11"/>
<dbReference type="SUPFAM" id="SSF51905">
    <property type="entry name" value="FAD/NAD(P)-binding domain"/>
    <property type="match status" value="1"/>
</dbReference>
<name>A0A2H0UA11_9BACT</name>
<dbReference type="GO" id="GO:0071949">
    <property type="term" value="F:FAD binding"/>
    <property type="evidence" value="ECO:0007669"/>
    <property type="project" value="InterPro"/>
</dbReference>
<dbReference type="EMBL" id="PFBM01000010">
    <property type="protein sequence ID" value="PIR82615.1"/>
    <property type="molecule type" value="Genomic_DNA"/>
</dbReference>
<keyword evidence="3" id="KW-0274">FAD</keyword>
<proteinExistence type="predicted"/>
<dbReference type="Gene3D" id="3.50.50.60">
    <property type="entry name" value="FAD/NAD(P)-binding domain"/>
    <property type="match status" value="2"/>
</dbReference>
<feature type="domain" description="FAD-binding" evidence="4">
    <location>
        <begin position="238"/>
        <end position="297"/>
    </location>
</feature>
<reference evidence="6" key="1">
    <citation type="submission" date="2017-09" db="EMBL/GenBank/DDBJ databases">
        <title>Depth-based differentiation of microbial function through sediment-hosted aquifers and enrichment of novel symbionts in the deep terrestrial subsurface.</title>
        <authorList>
            <person name="Probst A.J."/>
            <person name="Ladd B."/>
            <person name="Jarett J.K."/>
            <person name="Geller-Mcgrath D.E."/>
            <person name="Sieber C.M.K."/>
            <person name="Emerson J.B."/>
            <person name="Anantharaman K."/>
            <person name="Thomas B.C."/>
            <person name="Malmstrom R."/>
            <person name="Stieglmeier M."/>
            <person name="Klingl A."/>
            <person name="Woyke T."/>
            <person name="Ryan C.M."/>
            <person name="Banfield J.F."/>
        </authorList>
    </citation>
    <scope>NUCLEOTIDE SEQUENCE [LARGE SCALE GENOMIC DNA]</scope>
</reference>
<dbReference type="GO" id="GO:0016709">
    <property type="term" value="F:oxidoreductase activity, acting on paired donors, with incorporation or reduction of molecular oxygen, NAD(P)H as one donor, and incorporation of one atom of oxygen"/>
    <property type="evidence" value="ECO:0007669"/>
    <property type="project" value="UniProtKB-ARBA"/>
</dbReference>
<evidence type="ECO:0000259" key="4">
    <source>
        <dbReference type="Pfam" id="PF01494"/>
    </source>
</evidence>
<evidence type="ECO:0000256" key="3">
    <source>
        <dbReference type="ARBA" id="ARBA00022827"/>
    </source>
</evidence>
<keyword evidence="2" id="KW-0285">Flavoprotein</keyword>
<evidence type="ECO:0000256" key="2">
    <source>
        <dbReference type="ARBA" id="ARBA00022630"/>
    </source>
</evidence>
<dbReference type="Pfam" id="PF01494">
    <property type="entry name" value="FAD_binding_3"/>
    <property type="match status" value="2"/>
</dbReference>
<dbReference type="InterPro" id="IPR036188">
    <property type="entry name" value="FAD/NAD-bd_sf"/>
</dbReference>
<comment type="cofactor">
    <cofactor evidence="1">
        <name>FAD</name>
        <dbReference type="ChEBI" id="CHEBI:57692"/>
    </cofactor>
</comment>
<accession>A0A2H0UA11</accession>
<comment type="caution">
    <text evidence="5">The sequence shown here is derived from an EMBL/GenBank/DDBJ whole genome shotgun (WGS) entry which is preliminary data.</text>
</comment>
<evidence type="ECO:0000313" key="6">
    <source>
        <dbReference type="Proteomes" id="UP000231379"/>
    </source>
</evidence>
<keyword evidence="5" id="KW-0560">Oxidoreductase</keyword>
<protein>
    <submittedName>
        <fullName evidence="5">Pentachlorophenol monooxygenase</fullName>
    </submittedName>
</protein>
<dbReference type="InterPro" id="IPR050641">
    <property type="entry name" value="RIFMO-like"/>
</dbReference>
<evidence type="ECO:0000256" key="1">
    <source>
        <dbReference type="ARBA" id="ARBA00001974"/>
    </source>
</evidence>
<evidence type="ECO:0000313" key="5">
    <source>
        <dbReference type="EMBL" id="PIR82615.1"/>
    </source>
</evidence>
<dbReference type="PANTHER" id="PTHR43004:SF19">
    <property type="entry name" value="BINDING MONOOXYGENASE, PUTATIVE (JCVI)-RELATED"/>
    <property type="match status" value="1"/>
</dbReference>
<dbReference type="Proteomes" id="UP000231379">
    <property type="component" value="Unassembled WGS sequence"/>
</dbReference>
<dbReference type="PRINTS" id="PR00420">
    <property type="entry name" value="RNGMNOXGNASE"/>
</dbReference>
<gene>
    <name evidence="5" type="ORF">COU20_01485</name>
</gene>
<feature type="domain" description="FAD-binding" evidence="4">
    <location>
        <begin position="3"/>
        <end position="185"/>
    </location>
</feature>
<keyword evidence="5" id="KW-0503">Monooxygenase</keyword>
<dbReference type="PANTHER" id="PTHR43004">
    <property type="entry name" value="TRK SYSTEM POTASSIUM UPTAKE PROTEIN"/>
    <property type="match status" value="1"/>
</dbReference>
<organism evidence="5 6">
    <name type="scientific">Candidatus Kaiserbacteria bacterium CG10_big_fil_rev_8_21_14_0_10_59_10</name>
    <dbReference type="NCBI Taxonomy" id="1974612"/>
    <lineage>
        <taxon>Bacteria</taxon>
        <taxon>Candidatus Kaiseribacteriota</taxon>
    </lineage>
</organism>
<sequence>MRILVVGAGPTGLTAALEFARQGIVPDIVDAKDEPSPLSRAVGILPNSIEILDRVGVGERILQEGARIKHVLIQRDGRALIDLDISKIAGKERFLIGLPQDRTEHLMSERLAEMGVTVRYGKKVTGVLTTANDVSATFEDGSTKTYDWVIGADGIRSTIRESLGIAFDGYELAEDWSIADVELANGYDPNTIRAWLMRGAGAQRDAMVMAPITHNRVRLVSSTPDSLAALPIRLDVKDVRRSGTFKISIRQARQYVKGRVVIAGDAAHVHSPVGGRGMNLGIDDAHAAVQSILENKTEEYEVARKKIAARIIRDTESIRKTLVSKNSFVAAFLISATWLVQHVPLLQQRFVREMLEL</sequence>